<protein>
    <submittedName>
        <fullName evidence="1">Uncharacterized protein</fullName>
    </submittedName>
</protein>
<keyword evidence="2" id="KW-1185">Reference proteome</keyword>
<gene>
    <name evidence="1" type="ORF">L1987_00160</name>
</gene>
<evidence type="ECO:0000313" key="1">
    <source>
        <dbReference type="EMBL" id="KAI3826117.1"/>
    </source>
</evidence>
<dbReference type="EMBL" id="CM042018">
    <property type="protein sequence ID" value="KAI3826117.1"/>
    <property type="molecule type" value="Genomic_DNA"/>
</dbReference>
<proteinExistence type="predicted"/>
<comment type="caution">
    <text evidence="1">The sequence shown here is derived from an EMBL/GenBank/DDBJ whole genome shotgun (WGS) entry which is preliminary data.</text>
</comment>
<accession>A0ACB9K1K6</accession>
<reference evidence="1 2" key="2">
    <citation type="journal article" date="2022" name="Mol. Ecol. Resour.">
        <title>The genomes of chicory, endive, great burdock and yacon provide insights into Asteraceae paleo-polyploidization history and plant inulin production.</title>
        <authorList>
            <person name="Fan W."/>
            <person name="Wang S."/>
            <person name="Wang H."/>
            <person name="Wang A."/>
            <person name="Jiang F."/>
            <person name="Liu H."/>
            <person name="Zhao H."/>
            <person name="Xu D."/>
            <person name="Zhang Y."/>
        </authorList>
    </citation>
    <scope>NUCLEOTIDE SEQUENCE [LARGE SCALE GENOMIC DNA]</scope>
    <source>
        <strain evidence="2">cv. Yunnan</strain>
        <tissue evidence="1">Leaves</tissue>
    </source>
</reference>
<dbReference type="Proteomes" id="UP001056120">
    <property type="component" value="Linkage Group LG01"/>
</dbReference>
<reference evidence="2" key="1">
    <citation type="journal article" date="2022" name="Mol. Ecol. Resour.">
        <title>The genomes of chicory, endive, great burdock and yacon provide insights into Asteraceae palaeo-polyploidization history and plant inulin production.</title>
        <authorList>
            <person name="Fan W."/>
            <person name="Wang S."/>
            <person name="Wang H."/>
            <person name="Wang A."/>
            <person name="Jiang F."/>
            <person name="Liu H."/>
            <person name="Zhao H."/>
            <person name="Xu D."/>
            <person name="Zhang Y."/>
        </authorList>
    </citation>
    <scope>NUCLEOTIDE SEQUENCE [LARGE SCALE GENOMIC DNA]</scope>
    <source>
        <strain evidence="2">cv. Yunnan</strain>
    </source>
</reference>
<name>A0ACB9K1K6_9ASTR</name>
<organism evidence="1 2">
    <name type="scientific">Smallanthus sonchifolius</name>
    <dbReference type="NCBI Taxonomy" id="185202"/>
    <lineage>
        <taxon>Eukaryota</taxon>
        <taxon>Viridiplantae</taxon>
        <taxon>Streptophyta</taxon>
        <taxon>Embryophyta</taxon>
        <taxon>Tracheophyta</taxon>
        <taxon>Spermatophyta</taxon>
        <taxon>Magnoliopsida</taxon>
        <taxon>eudicotyledons</taxon>
        <taxon>Gunneridae</taxon>
        <taxon>Pentapetalae</taxon>
        <taxon>asterids</taxon>
        <taxon>campanulids</taxon>
        <taxon>Asterales</taxon>
        <taxon>Asteraceae</taxon>
        <taxon>Asteroideae</taxon>
        <taxon>Heliantheae alliance</taxon>
        <taxon>Millerieae</taxon>
        <taxon>Smallanthus</taxon>
    </lineage>
</organism>
<evidence type="ECO:0000313" key="2">
    <source>
        <dbReference type="Proteomes" id="UP001056120"/>
    </source>
</evidence>
<sequence>MQGILEEKSQKIKEKPSGLVVHNLDGNEGVEVQTINRPTVHAIEGKKKASSNLQSDFKRVPVVDGDGDDDEALPPGIRVLEFDYSVENYFKVVDKIAMLYGESELEYEQTEIQRLSSSVTFLSKWRDFCYQPRAIRFACEKETSQEKDVTTQINLPQFSSAAVPKDLSLGNETSSPLSKDFVMYVGGPIWALDWCPRVHPSSAFDTNVEFIAVSAHPPESSYHKIGAPLTGRGLIQIWCILNTGQSQQVEIPLVKVKRKSFTNIDPTKPKKPRGRPRKTPRIEMDGNDQLMQDLLVQSPESSNNPRTLIKKVNSHKPQKPRGRPRKKPMKESSNNFDLNRESLAEFTNDSHKAKTNPEPLAVALQLVSKEEIDKKVNSHKPQKPRGIPGKKPMKESSNNFDLNRESLTEFTNDSPRTSQEPLAVALLTEFTKEMDGSDQLMQDLPVQSPESSDSLLQLVSKEGIDKKVNSHKPQTPRGRPKKKPMKESSSNFDLNRESLTEFTNDSPRTSPEPLAVAFPDESTKLLAKDKFTLYTREILAKEQVTKKISKVYTRMPSRYSKDHSAKSMQTASKSKLTKCQTGRKSKEKGADSPILSQNCESPLDQDDVLPGFVKGLAHNGYYNKDHSAKSLSEPSEPKVTKSQVKGAIADSPILSQSCESPLEQDDALPRLVMGLAHNGYYNEDHSTKSLPKTSKSKVIKLETRRKSQVKGADSPILSQNCESPLDQDEVLPRLVMGLAHNGKVAWDVKWRPSDSRCVSKHIMGYLAILLGNGALEVWEVPLPHVTKAIFSSCQKEGNDPRFLKLKPVFLCSMLKCGDRQSIPLTLEWSASAPHDLILAGCHDGVVALWKFSASSSSKDTRPLLCFSADTVPIRALKWAPLASDPESSNTIVTAGHKGLKFWDIRDPFHPLWDISSQKIINSLDWLPDPRCVVLSCDDGEIKIISLLKAANDVPVTGMPSDKKPQHGSCSYYCSSSSIWSVQVSRLTGMVAYSCSDGKVINFQLTTKAVEKDPLRNRVPHYLCGSLTEEDSSLTVLTPLPYIPIPMKKSSTEYGDTPKSSRGIKSRSNQEKRAKDQISKCQTPPKQSSEGAKAITQKNNNDTSGETQTQTSRALVCIDNIEEEYVKEEDVKVEKTEVFPPKSVAMHRATWNMNKGSERLVCYGGAAGIVRCQEIKKFAT</sequence>